<evidence type="ECO:0000313" key="2">
    <source>
        <dbReference type="EMBL" id="MBB3905639.1"/>
    </source>
</evidence>
<dbReference type="GO" id="GO:0016788">
    <property type="term" value="F:hydrolase activity, acting on ester bonds"/>
    <property type="evidence" value="ECO:0007669"/>
    <property type="project" value="UniProtKB-ARBA"/>
</dbReference>
<protein>
    <submittedName>
        <fullName evidence="2">FkbH-like protein</fullName>
    </submittedName>
</protein>
<dbReference type="InterPro" id="IPR010037">
    <property type="entry name" value="FkbH_domain"/>
</dbReference>
<accession>A0A7W6AQS7</accession>
<dbReference type="SUPFAM" id="SSF56784">
    <property type="entry name" value="HAD-like"/>
    <property type="match status" value="1"/>
</dbReference>
<reference evidence="1" key="4">
    <citation type="submission" date="2023-01" db="EMBL/GenBank/DDBJ databases">
        <title>Draft genome sequence of Methylobacterium brachythecii strain NBRC 107710.</title>
        <authorList>
            <person name="Sun Q."/>
            <person name="Mori K."/>
        </authorList>
    </citation>
    <scope>NUCLEOTIDE SEQUENCE</scope>
    <source>
        <strain evidence="1">NBRC 107710</strain>
    </source>
</reference>
<dbReference type="Gene3D" id="3.40.50.1000">
    <property type="entry name" value="HAD superfamily/HAD-like"/>
    <property type="match status" value="1"/>
</dbReference>
<proteinExistence type="predicted"/>
<dbReference type="Gene3D" id="3.40.50.1110">
    <property type="entry name" value="SGNH hydrolase"/>
    <property type="match status" value="1"/>
</dbReference>
<dbReference type="InterPro" id="IPR023214">
    <property type="entry name" value="HAD_sf"/>
</dbReference>
<evidence type="ECO:0000313" key="4">
    <source>
        <dbReference type="Proteomes" id="UP001156881"/>
    </source>
</evidence>
<sequence>MSTNDRANARALLADPAASFLQVQKSVVFLEKTEDGLNDVTLGLSSNVQVDRLALYLRRHALLAGVRLQVQVGLYDSVAQDVETFVQAGVDVLLVLPFFDNLMPAFEAQIAAGLDDAVIAAKGEELAERYRLVLAAAHPIPTVLIGQFHRTWPSAQPRQPDRVSAVLQTFQKMLAKVVAEATPAALFDMSGILTDVGLSAAIDRRFYAQAKAPYALPMLNEIGRRTAKATRAYGTYFYKVLALDCDNTLWGGVVGEDLVEGIKLSPFEYPGNVYWRAQQEFLGLERAGVILCLCTKNNPADVEEVLSRHPDMPIRSENLTLKKINWEDKSKNLRAIATELNVGLDSIVFLDDSSFELEGVQSQVPAVTVFQVPKALTEYPDVVGDIKALFLAGGVSAESSAKTQQYKQKAAAEALKAQFSSQEDYIASLELEVELSRNAEANVTRISELTQKSNQFNLTTRRYTQAEILAAMASEDREVYSLTVKDKFGSAGLTGVGVVRYEDDVVEVEAFLMSCRVIGRGVEFCIWPYIARDAARRGCSRLRGRFVRSAKNNLVEDFFDQLGLTSEENREGERTYVTSLATLEKQQSQWIKIHYAG</sequence>
<dbReference type="InterPro" id="IPR036514">
    <property type="entry name" value="SGNH_hydro_sf"/>
</dbReference>
<comment type="caution">
    <text evidence="2">The sequence shown here is derived from an EMBL/GenBank/DDBJ whole genome shotgun (WGS) entry which is preliminary data.</text>
</comment>
<dbReference type="EMBL" id="BSPG01000058">
    <property type="protein sequence ID" value="GLS46874.1"/>
    <property type="molecule type" value="Genomic_DNA"/>
</dbReference>
<name>A0A7W6AQS7_9HYPH</name>
<reference evidence="2 3" key="3">
    <citation type="submission" date="2020-08" db="EMBL/GenBank/DDBJ databases">
        <title>Genomic Encyclopedia of Type Strains, Phase IV (KMG-IV): sequencing the most valuable type-strain genomes for metagenomic binning, comparative biology and taxonomic classification.</title>
        <authorList>
            <person name="Goeker M."/>
        </authorList>
    </citation>
    <scope>NUCLEOTIDE SEQUENCE [LARGE SCALE GENOMIC DNA]</scope>
    <source>
        <strain evidence="2 3">DSM 24105</strain>
    </source>
</reference>
<dbReference type="InterPro" id="IPR010033">
    <property type="entry name" value="HAD_SF_ppase_IIIC"/>
</dbReference>
<reference evidence="4" key="2">
    <citation type="journal article" date="2019" name="Int. J. Syst. Evol. Microbiol.">
        <title>The Global Catalogue of Microorganisms (GCM) 10K type strain sequencing project: providing services to taxonomists for standard genome sequencing and annotation.</title>
        <authorList>
            <consortium name="The Broad Institute Genomics Platform"/>
            <consortium name="The Broad Institute Genome Sequencing Center for Infectious Disease"/>
            <person name="Wu L."/>
            <person name="Ma J."/>
        </authorList>
    </citation>
    <scope>NUCLEOTIDE SEQUENCE [LARGE SCALE GENOMIC DNA]</scope>
    <source>
        <strain evidence="4">NBRC 107710</strain>
    </source>
</reference>
<dbReference type="Proteomes" id="UP001156881">
    <property type="component" value="Unassembled WGS sequence"/>
</dbReference>
<dbReference type="Proteomes" id="UP000517759">
    <property type="component" value="Unassembled WGS sequence"/>
</dbReference>
<evidence type="ECO:0000313" key="1">
    <source>
        <dbReference type="EMBL" id="GLS46874.1"/>
    </source>
</evidence>
<dbReference type="AlphaFoldDB" id="A0A7W6AQS7"/>
<reference evidence="1" key="1">
    <citation type="journal article" date="2014" name="Int. J. Syst. Evol. Microbiol.">
        <title>Complete genome of a new Firmicutes species belonging to the dominant human colonic microbiota ('Ruminococcus bicirculans') reveals two chromosomes and a selective capacity to utilize plant glucans.</title>
        <authorList>
            <consortium name="NISC Comparative Sequencing Program"/>
            <person name="Wegmann U."/>
            <person name="Louis P."/>
            <person name="Goesmann A."/>
            <person name="Henrissat B."/>
            <person name="Duncan S.H."/>
            <person name="Flint H.J."/>
        </authorList>
    </citation>
    <scope>NUCLEOTIDE SEQUENCE</scope>
    <source>
        <strain evidence="1">NBRC 107710</strain>
    </source>
</reference>
<dbReference type="RefSeq" id="WP_183513819.1">
    <property type="nucleotide sequence ID" value="NZ_BSPG01000058.1"/>
</dbReference>
<dbReference type="EMBL" id="JACIDN010000016">
    <property type="protein sequence ID" value="MBB3905639.1"/>
    <property type="molecule type" value="Genomic_DNA"/>
</dbReference>
<dbReference type="NCBIfam" id="TIGR01681">
    <property type="entry name" value="HAD-SF-IIIC"/>
    <property type="match status" value="1"/>
</dbReference>
<dbReference type="InterPro" id="IPR036412">
    <property type="entry name" value="HAD-like_sf"/>
</dbReference>
<organism evidence="2 3">
    <name type="scientific">Methylobacterium brachythecii</name>
    <dbReference type="NCBI Taxonomy" id="1176177"/>
    <lineage>
        <taxon>Bacteria</taxon>
        <taxon>Pseudomonadati</taxon>
        <taxon>Pseudomonadota</taxon>
        <taxon>Alphaproteobacteria</taxon>
        <taxon>Hyphomicrobiales</taxon>
        <taxon>Methylobacteriaceae</taxon>
        <taxon>Methylobacterium</taxon>
    </lineage>
</organism>
<keyword evidence="4" id="KW-1185">Reference proteome</keyword>
<gene>
    <name evidence="1" type="ORF">GCM10007884_48710</name>
    <name evidence="2" type="ORF">GGR33_005181</name>
</gene>
<dbReference type="NCBIfam" id="TIGR01686">
    <property type="entry name" value="FkbH"/>
    <property type="match status" value="1"/>
</dbReference>
<evidence type="ECO:0000313" key="3">
    <source>
        <dbReference type="Proteomes" id="UP000517759"/>
    </source>
</evidence>